<organism evidence="2 3">
    <name type="scientific">Pedobacter aquae</name>
    <dbReference type="NCBI Taxonomy" id="2605747"/>
    <lineage>
        <taxon>Bacteria</taxon>
        <taxon>Pseudomonadati</taxon>
        <taxon>Bacteroidota</taxon>
        <taxon>Sphingobacteriia</taxon>
        <taxon>Sphingobacteriales</taxon>
        <taxon>Sphingobacteriaceae</taxon>
        <taxon>Pedobacter</taxon>
    </lineage>
</organism>
<dbReference type="KEGG" id="pej:FYC62_00455"/>
<dbReference type="Proteomes" id="UP000323653">
    <property type="component" value="Chromosome"/>
</dbReference>
<accession>A0A5C0VEP0</accession>
<evidence type="ECO:0000313" key="3">
    <source>
        <dbReference type="Proteomes" id="UP000323653"/>
    </source>
</evidence>
<sequence length="129" mass="15462">MKKLRTFKFSTLIFYIIAAIVFNFSYDTPDTLHTKRFTKLGYQDNLQINDYESYYEFFSEFIFGLDDHVEEQQEAEQEQNLVKLKFYIIPFTTIKLFYTLMFLSDLTDFNIKKLPQGKFPSIFLPPELS</sequence>
<keyword evidence="1" id="KW-0812">Transmembrane</keyword>
<evidence type="ECO:0000256" key="1">
    <source>
        <dbReference type="SAM" id="Phobius"/>
    </source>
</evidence>
<keyword evidence="3" id="KW-1185">Reference proteome</keyword>
<keyword evidence="1" id="KW-0472">Membrane</keyword>
<dbReference type="EMBL" id="CP043329">
    <property type="protein sequence ID" value="QEK50303.1"/>
    <property type="molecule type" value="Genomic_DNA"/>
</dbReference>
<feature type="transmembrane region" description="Helical" evidence="1">
    <location>
        <begin position="86"/>
        <end position="103"/>
    </location>
</feature>
<evidence type="ECO:0000313" key="2">
    <source>
        <dbReference type="EMBL" id="QEK50303.1"/>
    </source>
</evidence>
<name>A0A5C0VEP0_9SPHI</name>
<dbReference type="AlphaFoldDB" id="A0A5C0VEP0"/>
<feature type="transmembrane region" description="Helical" evidence="1">
    <location>
        <begin position="7"/>
        <end position="26"/>
    </location>
</feature>
<protein>
    <submittedName>
        <fullName evidence="2">Uncharacterized protein</fullName>
    </submittedName>
</protein>
<reference evidence="2 3" key="1">
    <citation type="submission" date="2019-08" db="EMBL/GenBank/DDBJ databases">
        <title>Pedobacter sp. nov., isolated from Han river, South Korea.</title>
        <authorList>
            <person name="Lee D.-H."/>
            <person name="Kim Y.-S."/>
            <person name="Hwang E.-M."/>
            <person name="Le Tran T.C."/>
            <person name="Cha C.-J."/>
        </authorList>
    </citation>
    <scope>NUCLEOTIDE SEQUENCE [LARGE SCALE GENOMIC DNA]</scope>
    <source>
        <strain evidence="2 3">CJ43</strain>
    </source>
</reference>
<dbReference type="RefSeq" id="WP_039453649.1">
    <property type="nucleotide sequence ID" value="NZ_CP043329.1"/>
</dbReference>
<gene>
    <name evidence="2" type="ORF">FYC62_00455</name>
</gene>
<proteinExistence type="predicted"/>
<keyword evidence="1" id="KW-1133">Transmembrane helix</keyword>